<evidence type="ECO:0000313" key="3">
    <source>
        <dbReference type="Proteomes" id="UP000241190"/>
    </source>
</evidence>
<feature type="transmembrane region" description="Helical" evidence="1">
    <location>
        <begin position="21"/>
        <end position="43"/>
    </location>
</feature>
<accession>A0ABX5GQY6</accession>
<organism evidence="2 3">
    <name type="scientific">Photobacterium iliopiscarium</name>
    <dbReference type="NCBI Taxonomy" id="56192"/>
    <lineage>
        <taxon>Bacteria</taxon>
        <taxon>Pseudomonadati</taxon>
        <taxon>Pseudomonadota</taxon>
        <taxon>Gammaproteobacteria</taxon>
        <taxon>Vibrionales</taxon>
        <taxon>Vibrionaceae</taxon>
        <taxon>Photobacterium</taxon>
    </lineage>
</organism>
<evidence type="ECO:0008006" key="4">
    <source>
        <dbReference type="Google" id="ProtNLM"/>
    </source>
</evidence>
<dbReference type="EMBL" id="PYOP01000019">
    <property type="protein sequence ID" value="PSW95103.1"/>
    <property type="molecule type" value="Genomic_DNA"/>
</dbReference>
<dbReference type="Proteomes" id="UP000241190">
    <property type="component" value="Unassembled WGS sequence"/>
</dbReference>
<evidence type="ECO:0000313" key="2">
    <source>
        <dbReference type="EMBL" id="PSW95103.1"/>
    </source>
</evidence>
<keyword evidence="1" id="KW-0472">Membrane</keyword>
<sequence>MNNSFESIRKLALSKLSQFKFIMTIVMYLAAVIPLLSLGYLMGRTSAESSKWLLEWTTLLSSISSLLGGLATVFAAWVAFGAYGAWKKQITHPKMFQNDLDILSQLDVINEILSEAICIHFHSIVSNLNSYQAKINDLRELGTLTNDYKLRIMNEYSLCLTEDKKGLDRIGCNQMLLVKFNQSLIPFILSPVESDNEKNDQYQLIIKYRMLCSELLYILHSCTNLVRFKHKNIDDYQYDSKYFKCNITPTYDIYLNGKYHSELLLLHKAIKESYRKKWEL</sequence>
<keyword evidence="1" id="KW-0812">Transmembrane</keyword>
<feature type="transmembrane region" description="Helical" evidence="1">
    <location>
        <begin position="63"/>
        <end position="86"/>
    </location>
</feature>
<dbReference type="RefSeq" id="WP_107180467.1">
    <property type="nucleotide sequence ID" value="NZ_PYOP01000019.1"/>
</dbReference>
<protein>
    <recommendedName>
        <fullName evidence="4">Phage abortive infection protein</fullName>
    </recommendedName>
</protein>
<gene>
    <name evidence="2" type="ORF">C9J52_12525</name>
</gene>
<keyword evidence="1" id="KW-1133">Transmembrane helix</keyword>
<keyword evidence="3" id="KW-1185">Reference proteome</keyword>
<evidence type="ECO:0000256" key="1">
    <source>
        <dbReference type="SAM" id="Phobius"/>
    </source>
</evidence>
<proteinExistence type="predicted"/>
<comment type="caution">
    <text evidence="2">The sequence shown here is derived from an EMBL/GenBank/DDBJ whole genome shotgun (WGS) entry which is preliminary data.</text>
</comment>
<reference evidence="2 3" key="1">
    <citation type="submission" date="2018-03" db="EMBL/GenBank/DDBJ databases">
        <title>Whole genome sequencing of Histamine producing bacteria.</title>
        <authorList>
            <person name="Butler K."/>
        </authorList>
    </citation>
    <scope>NUCLEOTIDE SEQUENCE [LARGE SCALE GENOMIC DNA]</scope>
    <source>
        <strain evidence="2 3">ATCC 51761</strain>
    </source>
</reference>
<name>A0ABX5GQY6_9GAMM</name>